<dbReference type="Pfam" id="PF17390">
    <property type="entry name" value="Bac_rhamnosid_C"/>
    <property type="match status" value="1"/>
</dbReference>
<evidence type="ECO:0000256" key="3">
    <source>
        <dbReference type="ARBA" id="ARBA00022801"/>
    </source>
</evidence>
<dbReference type="InterPro" id="IPR013737">
    <property type="entry name" value="Bac_rhamnosid_N"/>
</dbReference>
<evidence type="ECO:0000259" key="7">
    <source>
        <dbReference type="Pfam" id="PF17390"/>
    </source>
</evidence>
<dbReference type="InterPro" id="IPR013783">
    <property type="entry name" value="Ig-like_fold"/>
</dbReference>
<dbReference type="GO" id="GO:0005975">
    <property type="term" value="P:carbohydrate metabolic process"/>
    <property type="evidence" value="ECO:0007669"/>
    <property type="project" value="InterPro"/>
</dbReference>
<dbReference type="PANTHER" id="PTHR33307">
    <property type="entry name" value="ALPHA-RHAMNOSIDASE (EUROFUNG)"/>
    <property type="match status" value="1"/>
</dbReference>
<feature type="domain" description="Bacterial alpha-L-rhamnosidase N-terminal" evidence="5">
    <location>
        <begin position="142"/>
        <end position="314"/>
    </location>
</feature>
<sequence length="895" mass="97195">MTAHRVVGLQPHHDGGLIGVAGDAVRLSWNIVDPDDEQAAARIEVAHDEHFDRVIASAVVPGPGQVAVEAPGGRLTSRERRWFRVAALVAGDWTDWSAPCSVEAGLLSPADWRAEAIAPGHDADHPTAAPLLRGEFEIERTDIVRARLYATAHGVYELRLNGSPVADDLFAPGWTSYHRRLLVQTYDVTDLVADGPNCLGATLGNGWFRGRLGWSGTDDDRNRYGDGLALLAQLEIEFADGSTTTIGTGPDWTWSTAEVLADDFYDGCEIDLRRSLERWDTAGHDQTGWSPVGSMAFDLERLEPWSVRPIRVIERRPLETVRHDDATVRVDVGQNISGWVAVEVSGVAGDEVVVEHAEVVEPDGALHRKALRTAQARDRYVLAESGTVRLEPRFTFHGFRHAEVRTRADVVSIEAVAISSDLPTRSSFSCSNGELNQLAANVMWSLRDNFVGVPTDCPQRDERMGWTGDAQAFASTASLLVDARNFWASWLRDVALEQHDGGIPSVVPDVALEGESSAGRAGWADVATIAPWAHFEAYGDLTILADQLPSMIRWIETLRSKRHPTGDLAGLLGGEFQFGDWLDPDAPSDRPWLAKVEGDYLANAFFAHSARLTARAAHELGHRDVALAYEHLGDEIAGLAWERWADHAQTSQTGCAVTVVFEIAPPDELAAVARRLADLVADADGAVSTGFLGTPLVLPALARHGYFDEAYTMLLRTESPSWLYQVRQGATTTWERWDAIKPDGSIHDGAILPHEPDDDTTDHHMLSFNHYAYGAVLDWMYRHLAGLAPATPGYGAIRFAPRPCAGIDDARATVHTPYGPASIDWSVSDGFAATVEVPFGSTATFVAPTTAESAVVVDGQPTDDDGPIDLGPGTHTIAVTDPHLVRPTTHPTESA</sequence>
<evidence type="ECO:0000256" key="1">
    <source>
        <dbReference type="ARBA" id="ARBA00001445"/>
    </source>
</evidence>
<protein>
    <recommendedName>
        <fullName evidence="2">alpha-L-rhamnosidase</fullName>
        <ecNumber evidence="2">3.2.1.40</ecNumber>
    </recommendedName>
</protein>
<evidence type="ECO:0000259" key="6">
    <source>
        <dbReference type="Pfam" id="PF17389"/>
    </source>
</evidence>
<dbReference type="InterPro" id="IPR016007">
    <property type="entry name" value="Alpha_rhamnosid"/>
</dbReference>
<dbReference type="AlphaFoldDB" id="A0A4R7I1Y4"/>
<dbReference type="EC" id="3.2.1.40" evidence="2"/>
<feature type="domain" description="Alpha-L-rhamnosidase concanavalin-like" evidence="4">
    <location>
        <begin position="324"/>
        <end position="410"/>
    </location>
</feature>
<dbReference type="Gene3D" id="2.60.40.10">
    <property type="entry name" value="Immunoglobulins"/>
    <property type="match status" value="1"/>
</dbReference>
<dbReference type="Pfam" id="PF05592">
    <property type="entry name" value="Bac_rhamnosid"/>
    <property type="match status" value="1"/>
</dbReference>
<name>A0A4R7I1Y4_9ACTN</name>
<gene>
    <name evidence="8" type="ORF">BDK89_2808</name>
</gene>
<dbReference type="Gene3D" id="2.60.420.10">
    <property type="entry name" value="Maltose phosphorylase, domain 3"/>
    <property type="match status" value="1"/>
</dbReference>
<evidence type="ECO:0000313" key="9">
    <source>
        <dbReference type="Proteomes" id="UP000294558"/>
    </source>
</evidence>
<comment type="catalytic activity">
    <reaction evidence="1">
        <text>Hydrolysis of terminal non-reducing alpha-L-rhamnose residues in alpha-L-rhamnosides.</text>
        <dbReference type="EC" id="3.2.1.40"/>
    </reaction>
</comment>
<dbReference type="Gene3D" id="2.60.120.260">
    <property type="entry name" value="Galactose-binding domain-like"/>
    <property type="match status" value="2"/>
</dbReference>
<proteinExistence type="predicted"/>
<dbReference type="InterPro" id="IPR008928">
    <property type="entry name" value="6-hairpin_glycosidase_sf"/>
</dbReference>
<organism evidence="8 9">
    <name type="scientific">Ilumatobacter fluminis</name>
    <dbReference type="NCBI Taxonomy" id="467091"/>
    <lineage>
        <taxon>Bacteria</taxon>
        <taxon>Bacillati</taxon>
        <taxon>Actinomycetota</taxon>
        <taxon>Acidimicrobiia</taxon>
        <taxon>Acidimicrobiales</taxon>
        <taxon>Ilumatobacteraceae</taxon>
        <taxon>Ilumatobacter</taxon>
    </lineage>
</organism>
<comment type="caution">
    <text evidence="8">The sequence shown here is derived from an EMBL/GenBank/DDBJ whole genome shotgun (WGS) entry which is preliminary data.</text>
</comment>
<feature type="domain" description="Alpha-L-rhamnosidase C-terminal" evidence="7">
    <location>
        <begin position="786"/>
        <end position="857"/>
    </location>
</feature>
<dbReference type="Pfam" id="PF17389">
    <property type="entry name" value="Bac_rhamnosid6H"/>
    <property type="match status" value="1"/>
</dbReference>
<keyword evidence="9" id="KW-1185">Reference proteome</keyword>
<dbReference type="InterPro" id="IPR035396">
    <property type="entry name" value="Bac_rhamnosid6H"/>
</dbReference>
<reference evidence="8 9" key="1">
    <citation type="submission" date="2019-03" db="EMBL/GenBank/DDBJ databases">
        <title>Sequencing the genomes of 1000 actinobacteria strains.</title>
        <authorList>
            <person name="Klenk H.-P."/>
        </authorList>
    </citation>
    <scope>NUCLEOTIDE SEQUENCE [LARGE SCALE GENOMIC DNA]</scope>
    <source>
        <strain evidence="8 9">DSM 18936</strain>
    </source>
</reference>
<evidence type="ECO:0000256" key="2">
    <source>
        <dbReference type="ARBA" id="ARBA00012652"/>
    </source>
</evidence>
<evidence type="ECO:0000259" key="5">
    <source>
        <dbReference type="Pfam" id="PF08531"/>
    </source>
</evidence>
<dbReference type="GO" id="GO:0030596">
    <property type="term" value="F:alpha-L-rhamnosidase activity"/>
    <property type="evidence" value="ECO:0007669"/>
    <property type="project" value="UniProtKB-EC"/>
</dbReference>
<accession>A0A4R7I1Y4</accession>
<evidence type="ECO:0000259" key="4">
    <source>
        <dbReference type="Pfam" id="PF05592"/>
    </source>
</evidence>
<dbReference type="SUPFAM" id="SSF48208">
    <property type="entry name" value="Six-hairpin glycosidases"/>
    <property type="match status" value="1"/>
</dbReference>
<dbReference type="Pfam" id="PF25788">
    <property type="entry name" value="Ig_Rha78A_N"/>
    <property type="match status" value="1"/>
</dbReference>
<dbReference type="Proteomes" id="UP000294558">
    <property type="component" value="Unassembled WGS sequence"/>
</dbReference>
<feature type="domain" description="Alpha-L-rhamnosidase six-hairpin glycosidase" evidence="6">
    <location>
        <begin position="425"/>
        <end position="784"/>
    </location>
</feature>
<keyword evidence="3" id="KW-0378">Hydrolase</keyword>
<dbReference type="RefSeq" id="WP_133869502.1">
    <property type="nucleotide sequence ID" value="NZ_SOAU01000001.1"/>
</dbReference>
<dbReference type="EMBL" id="SOAU01000001">
    <property type="protein sequence ID" value="TDT17200.1"/>
    <property type="molecule type" value="Genomic_DNA"/>
</dbReference>
<dbReference type="InterPro" id="IPR008902">
    <property type="entry name" value="Rhamnosid_concanavalin"/>
</dbReference>
<dbReference type="InterPro" id="IPR035398">
    <property type="entry name" value="Bac_rhamnosid_C"/>
</dbReference>
<dbReference type="OrthoDB" id="9761045at2"/>
<dbReference type="Gene3D" id="1.50.10.10">
    <property type="match status" value="1"/>
</dbReference>
<dbReference type="Pfam" id="PF08531">
    <property type="entry name" value="Bac_rhamnosid_N"/>
    <property type="match status" value="1"/>
</dbReference>
<dbReference type="PANTHER" id="PTHR33307:SF6">
    <property type="entry name" value="ALPHA-RHAMNOSIDASE (EUROFUNG)-RELATED"/>
    <property type="match status" value="1"/>
</dbReference>
<dbReference type="PIRSF" id="PIRSF010631">
    <property type="entry name" value="A-rhamnsds"/>
    <property type="match status" value="1"/>
</dbReference>
<evidence type="ECO:0000313" key="8">
    <source>
        <dbReference type="EMBL" id="TDT17200.1"/>
    </source>
</evidence>
<dbReference type="InterPro" id="IPR012341">
    <property type="entry name" value="6hp_glycosidase-like_sf"/>
</dbReference>